<feature type="domain" description="VTT" evidence="8">
    <location>
        <begin position="39"/>
        <end position="163"/>
    </location>
</feature>
<evidence type="ECO:0000313" key="9">
    <source>
        <dbReference type="EMBL" id="MDC5696964.1"/>
    </source>
</evidence>
<feature type="transmembrane region" description="Helical" evidence="7">
    <location>
        <begin position="143"/>
        <end position="168"/>
    </location>
</feature>
<organism evidence="9 10">
    <name type="scientific">Intrasporangium calvum</name>
    <dbReference type="NCBI Taxonomy" id="53358"/>
    <lineage>
        <taxon>Bacteria</taxon>
        <taxon>Bacillati</taxon>
        <taxon>Actinomycetota</taxon>
        <taxon>Actinomycetes</taxon>
        <taxon>Micrococcales</taxon>
        <taxon>Intrasporangiaceae</taxon>
        <taxon>Intrasporangium</taxon>
    </lineage>
</organism>
<comment type="similarity">
    <text evidence="2">Belongs to the DedA family.</text>
</comment>
<protein>
    <submittedName>
        <fullName evidence="9">VTT domain-containing protein</fullName>
    </submittedName>
</protein>
<evidence type="ECO:0000256" key="4">
    <source>
        <dbReference type="ARBA" id="ARBA00022692"/>
    </source>
</evidence>
<evidence type="ECO:0000256" key="1">
    <source>
        <dbReference type="ARBA" id="ARBA00004651"/>
    </source>
</evidence>
<keyword evidence="6 7" id="KW-0472">Membrane</keyword>
<reference evidence="9 10" key="1">
    <citation type="submission" date="2022-11" db="EMBL/GenBank/DDBJ databases">
        <title>Anaerobic phenanthrene biodegradation by a DNRA strain PheN6.</title>
        <authorList>
            <person name="Zhang Z."/>
        </authorList>
    </citation>
    <scope>NUCLEOTIDE SEQUENCE [LARGE SCALE GENOMIC DNA]</scope>
    <source>
        <strain evidence="9 10">PheN6</strain>
    </source>
</reference>
<accession>A0ABT5GFI1</accession>
<evidence type="ECO:0000259" key="8">
    <source>
        <dbReference type="Pfam" id="PF09335"/>
    </source>
</evidence>
<gene>
    <name evidence="9" type="ORF">OO014_06800</name>
</gene>
<proteinExistence type="inferred from homology"/>
<feature type="transmembrane region" description="Helical" evidence="7">
    <location>
        <begin position="43"/>
        <end position="72"/>
    </location>
</feature>
<dbReference type="RefSeq" id="WP_272461536.1">
    <property type="nucleotide sequence ID" value="NZ_JAPFQL010000021.1"/>
</dbReference>
<evidence type="ECO:0000256" key="5">
    <source>
        <dbReference type="ARBA" id="ARBA00022989"/>
    </source>
</evidence>
<dbReference type="PANTHER" id="PTHR42709:SF6">
    <property type="entry name" value="UNDECAPRENYL PHOSPHATE TRANSPORTER A"/>
    <property type="match status" value="1"/>
</dbReference>
<name>A0ABT5GFI1_9MICO</name>
<dbReference type="InterPro" id="IPR032816">
    <property type="entry name" value="VTT_dom"/>
</dbReference>
<dbReference type="InterPro" id="IPR051311">
    <property type="entry name" value="DedA_domain"/>
</dbReference>
<dbReference type="Proteomes" id="UP001150259">
    <property type="component" value="Unassembled WGS sequence"/>
</dbReference>
<evidence type="ECO:0000256" key="2">
    <source>
        <dbReference type="ARBA" id="ARBA00010792"/>
    </source>
</evidence>
<keyword evidence="3" id="KW-1003">Cell membrane</keyword>
<dbReference type="PANTHER" id="PTHR42709">
    <property type="entry name" value="ALKALINE PHOSPHATASE LIKE PROTEIN"/>
    <property type="match status" value="1"/>
</dbReference>
<evidence type="ECO:0000256" key="3">
    <source>
        <dbReference type="ARBA" id="ARBA00022475"/>
    </source>
</evidence>
<keyword evidence="4 7" id="KW-0812">Transmembrane</keyword>
<comment type="caution">
    <text evidence="9">The sequence shown here is derived from an EMBL/GenBank/DDBJ whole genome shotgun (WGS) entry which is preliminary data.</text>
</comment>
<feature type="transmembrane region" description="Helical" evidence="7">
    <location>
        <begin position="12"/>
        <end position="31"/>
    </location>
</feature>
<feature type="transmembrane region" description="Helical" evidence="7">
    <location>
        <begin position="174"/>
        <end position="191"/>
    </location>
</feature>
<sequence>MGEALEAVNSFIAASAAAPWALGAVFLLAILDAVLPPLPSEGLVITLAAFGAATASPNLILLGAVATVGAWVGDNLTYTVARHSPLRRLRDTERARLRRAFHFASRELHQRSAVIIVVGRYIPVGRVAVNVTAGAGRFARPRFMALTALAAASWAAYAVTIGALAGAWVEENTLLGAVAGIAVAVLLGVAVDQLVRRLTPATPGAP</sequence>
<comment type="subcellular location">
    <subcellularLocation>
        <location evidence="1">Cell membrane</location>
        <topology evidence="1">Multi-pass membrane protein</topology>
    </subcellularLocation>
</comment>
<keyword evidence="10" id="KW-1185">Reference proteome</keyword>
<evidence type="ECO:0000313" key="10">
    <source>
        <dbReference type="Proteomes" id="UP001150259"/>
    </source>
</evidence>
<keyword evidence="5 7" id="KW-1133">Transmembrane helix</keyword>
<dbReference type="Pfam" id="PF09335">
    <property type="entry name" value="VTT_dom"/>
    <property type="match status" value="1"/>
</dbReference>
<evidence type="ECO:0000256" key="6">
    <source>
        <dbReference type="ARBA" id="ARBA00023136"/>
    </source>
</evidence>
<dbReference type="EMBL" id="JAPFQL010000021">
    <property type="protein sequence ID" value="MDC5696964.1"/>
    <property type="molecule type" value="Genomic_DNA"/>
</dbReference>
<evidence type="ECO:0000256" key="7">
    <source>
        <dbReference type="SAM" id="Phobius"/>
    </source>
</evidence>